<dbReference type="GO" id="GO:0006020">
    <property type="term" value="P:inositol metabolic process"/>
    <property type="evidence" value="ECO:0007669"/>
    <property type="project" value="TreeGrafter"/>
</dbReference>
<dbReference type="AlphaFoldDB" id="A0A6J6I804"/>
<keyword evidence="2" id="KW-0378">Hydrolase</keyword>
<dbReference type="Gene3D" id="3.40.190.80">
    <property type="match status" value="1"/>
</dbReference>
<dbReference type="InterPro" id="IPR000760">
    <property type="entry name" value="Inositol_monophosphatase-like"/>
</dbReference>
<dbReference type="GO" id="GO:0046872">
    <property type="term" value="F:metal ion binding"/>
    <property type="evidence" value="ECO:0007669"/>
    <property type="project" value="UniProtKB-KW"/>
</dbReference>
<accession>A0A6J6I804</accession>
<evidence type="ECO:0000313" key="4">
    <source>
        <dbReference type="EMBL" id="CAB4622601.1"/>
    </source>
</evidence>
<proteinExistence type="predicted"/>
<dbReference type="PROSITE" id="PS00629">
    <property type="entry name" value="IMP_1"/>
    <property type="match status" value="1"/>
</dbReference>
<keyword evidence="3" id="KW-0460">Magnesium</keyword>
<dbReference type="PANTHER" id="PTHR20854">
    <property type="entry name" value="INOSITOL MONOPHOSPHATASE"/>
    <property type="match status" value="1"/>
</dbReference>
<dbReference type="PRINTS" id="PR00377">
    <property type="entry name" value="IMPHPHTASES"/>
</dbReference>
<protein>
    <submittedName>
        <fullName evidence="4">Unannotated protein</fullName>
    </submittedName>
</protein>
<dbReference type="PANTHER" id="PTHR20854:SF4">
    <property type="entry name" value="INOSITOL-1-MONOPHOSPHATASE-RELATED"/>
    <property type="match status" value="1"/>
</dbReference>
<evidence type="ECO:0000256" key="1">
    <source>
        <dbReference type="ARBA" id="ARBA00022723"/>
    </source>
</evidence>
<evidence type="ECO:0000256" key="2">
    <source>
        <dbReference type="ARBA" id="ARBA00022801"/>
    </source>
</evidence>
<dbReference type="Gene3D" id="3.30.540.10">
    <property type="entry name" value="Fructose-1,6-Bisphosphatase, subunit A, domain 1"/>
    <property type="match status" value="1"/>
</dbReference>
<sequence>MIETKADMTPVSDADTAVERAIRDLLALHRPDDVVLGEEFGAESTSQDRRWIIDPIDGTKSFISGNPVWATLIALVIGDEVVLSVVSAPAMQQRWWASREAGAFMRNNSGQQRLSVSTTPDLVDASLIFSPRSQWAEREEQFTDLCSRVKTTTADGDFHLYMLVAQGKADIACEPELSLWDIAALIPIVEEAGGTISGFRGEPGLVAGCAVASNGLLHNDTLAVFSPTAP</sequence>
<dbReference type="Pfam" id="PF00459">
    <property type="entry name" value="Inositol_P"/>
    <property type="match status" value="1"/>
</dbReference>
<organism evidence="4">
    <name type="scientific">freshwater metagenome</name>
    <dbReference type="NCBI Taxonomy" id="449393"/>
    <lineage>
        <taxon>unclassified sequences</taxon>
        <taxon>metagenomes</taxon>
        <taxon>ecological metagenomes</taxon>
    </lineage>
</organism>
<dbReference type="GO" id="GO:0008934">
    <property type="term" value="F:inositol monophosphate 1-phosphatase activity"/>
    <property type="evidence" value="ECO:0007669"/>
    <property type="project" value="TreeGrafter"/>
</dbReference>
<dbReference type="GO" id="GO:0007165">
    <property type="term" value="P:signal transduction"/>
    <property type="evidence" value="ECO:0007669"/>
    <property type="project" value="TreeGrafter"/>
</dbReference>
<keyword evidence="1" id="KW-0479">Metal-binding</keyword>
<dbReference type="SUPFAM" id="SSF56655">
    <property type="entry name" value="Carbohydrate phosphatase"/>
    <property type="match status" value="1"/>
</dbReference>
<evidence type="ECO:0000256" key="3">
    <source>
        <dbReference type="ARBA" id="ARBA00022842"/>
    </source>
</evidence>
<dbReference type="EMBL" id="CAEZVF010000087">
    <property type="protein sequence ID" value="CAB4622601.1"/>
    <property type="molecule type" value="Genomic_DNA"/>
</dbReference>
<name>A0A6J6I804_9ZZZZ</name>
<reference evidence="4" key="1">
    <citation type="submission" date="2020-05" db="EMBL/GenBank/DDBJ databases">
        <authorList>
            <person name="Chiriac C."/>
            <person name="Salcher M."/>
            <person name="Ghai R."/>
            <person name="Kavagutti S V."/>
        </authorList>
    </citation>
    <scope>NUCLEOTIDE SEQUENCE</scope>
</reference>
<gene>
    <name evidence="4" type="ORF">UFOPK1939_00675</name>
</gene>
<dbReference type="InterPro" id="IPR020583">
    <property type="entry name" value="Inositol_monoP_metal-BS"/>
</dbReference>